<protein>
    <submittedName>
        <fullName evidence="1">Uncharacterized protein</fullName>
    </submittedName>
</protein>
<gene>
    <name evidence="1" type="ORF">B0I35DRAFT_273677</name>
</gene>
<comment type="caution">
    <text evidence="1">The sequence shown here is derived from an EMBL/GenBank/DDBJ whole genome shotgun (WGS) entry which is preliminary data.</text>
</comment>
<sequence>MKLGANGAPRCYLERQKDVHRYISKVPNERKEEGGSNGFPKIWFAHYSNPSHPTLAHSSFSPSSASSSSRPSQELWAKTLEDCRIGRGVLPGLWLQSAVDPVMSVMYVRACACCDREKQRCSMCVPLPRADDRWRTRMELSSPSVHGTGACHASSRSATKLHILSNLPSRPLGTGRSLGSPSHQIPPILIEGSAVARLIN</sequence>
<reference evidence="1" key="1">
    <citation type="journal article" date="2021" name="Nat. Commun.">
        <title>Genetic determinants of endophytism in the Arabidopsis root mycobiome.</title>
        <authorList>
            <person name="Mesny F."/>
            <person name="Miyauchi S."/>
            <person name="Thiergart T."/>
            <person name="Pickel B."/>
            <person name="Atanasova L."/>
            <person name="Karlsson M."/>
            <person name="Huettel B."/>
            <person name="Barry K.W."/>
            <person name="Haridas S."/>
            <person name="Chen C."/>
            <person name="Bauer D."/>
            <person name="Andreopoulos W."/>
            <person name="Pangilinan J."/>
            <person name="LaButti K."/>
            <person name="Riley R."/>
            <person name="Lipzen A."/>
            <person name="Clum A."/>
            <person name="Drula E."/>
            <person name="Henrissat B."/>
            <person name="Kohler A."/>
            <person name="Grigoriev I.V."/>
            <person name="Martin F.M."/>
            <person name="Hacquard S."/>
        </authorList>
    </citation>
    <scope>NUCLEOTIDE SEQUENCE</scope>
    <source>
        <strain evidence="1">MPI-CAGE-CH-0235</strain>
    </source>
</reference>
<proteinExistence type="predicted"/>
<evidence type="ECO:0000313" key="1">
    <source>
        <dbReference type="EMBL" id="KAH7313456.1"/>
    </source>
</evidence>
<evidence type="ECO:0000313" key="2">
    <source>
        <dbReference type="Proteomes" id="UP000813444"/>
    </source>
</evidence>
<name>A0A8K0WP60_9HYPO</name>
<dbReference type="AlphaFoldDB" id="A0A8K0WP60"/>
<dbReference type="Proteomes" id="UP000813444">
    <property type="component" value="Unassembled WGS sequence"/>
</dbReference>
<organism evidence="1 2">
    <name type="scientific">Stachybotrys elegans</name>
    <dbReference type="NCBI Taxonomy" id="80388"/>
    <lineage>
        <taxon>Eukaryota</taxon>
        <taxon>Fungi</taxon>
        <taxon>Dikarya</taxon>
        <taxon>Ascomycota</taxon>
        <taxon>Pezizomycotina</taxon>
        <taxon>Sordariomycetes</taxon>
        <taxon>Hypocreomycetidae</taxon>
        <taxon>Hypocreales</taxon>
        <taxon>Stachybotryaceae</taxon>
        <taxon>Stachybotrys</taxon>
    </lineage>
</organism>
<accession>A0A8K0WP60</accession>
<keyword evidence="2" id="KW-1185">Reference proteome</keyword>
<dbReference type="EMBL" id="JAGPNK010000009">
    <property type="protein sequence ID" value="KAH7313456.1"/>
    <property type="molecule type" value="Genomic_DNA"/>
</dbReference>